<evidence type="ECO:0000256" key="1">
    <source>
        <dbReference type="SAM" id="MobiDB-lite"/>
    </source>
</evidence>
<feature type="compositionally biased region" description="Polar residues" evidence="1">
    <location>
        <begin position="263"/>
        <end position="274"/>
    </location>
</feature>
<gene>
    <name evidence="2" type="ORF">DY000_02006681</name>
</gene>
<proteinExistence type="predicted"/>
<dbReference type="EMBL" id="QGKV02000832">
    <property type="protein sequence ID" value="KAF3545368.1"/>
    <property type="molecule type" value="Genomic_DNA"/>
</dbReference>
<dbReference type="Proteomes" id="UP000266723">
    <property type="component" value="Unassembled WGS sequence"/>
</dbReference>
<feature type="region of interest" description="Disordered" evidence="1">
    <location>
        <begin position="252"/>
        <end position="274"/>
    </location>
</feature>
<protein>
    <submittedName>
        <fullName evidence="2">Uncharacterized protein</fullName>
    </submittedName>
</protein>
<reference evidence="2 3" key="1">
    <citation type="journal article" date="2020" name="BMC Genomics">
        <title>Intraspecific diversification of the crop wild relative Brassica cretica Lam. using demographic model selection.</title>
        <authorList>
            <person name="Kioukis A."/>
            <person name="Michalopoulou V.A."/>
            <person name="Briers L."/>
            <person name="Pirintsos S."/>
            <person name="Studholme D.J."/>
            <person name="Pavlidis P."/>
            <person name="Sarris P.F."/>
        </authorList>
    </citation>
    <scope>NUCLEOTIDE SEQUENCE [LARGE SCALE GENOMIC DNA]</scope>
    <source>
        <strain evidence="3">cv. PFS-1207/04</strain>
    </source>
</reference>
<keyword evidence="3" id="KW-1185">Reference proteome</keyword>
<name>A0ABQ7C1Z3_BRACR</name>
<accession>A0ABQ7C1Z3</accession>
<organism evidence="2 3">
    <name type="scientific">Brassica cretica</name>
    <name type="common">Mustard</name>
    <dbReference type="NCBI Taxonomy" id="69181"/>
    <lineage>
        <taxon>Eukaryota</taxon>
        <taxon>Viridiplantae</taxon>
        <taxon>Streptophyta</taxon>
        <taxon>Embryophyta</taxon>
        <taxon>Tracheophyta</taxon>
        <taxon>Spermatophyta</taxon>
        <taxon>Magnoliopsida</taxon>
        <taxon>eudicotyledons</taxon>
        <taxon>Gunneridae</taxon>
        <taxon>Pentapetalae</taxon>
        <taxon>rosids</taxon>
        <taxon>malvids</taxon>
        <taxon>Brassicales</taxon>
        <taxon>Brassicaceae</taxon>
        <taxon>Brassiceae</taxon>
        <taxon>Brassica</taxon>
    </lineage>
</organism>
<evidence type="ECO:0000313" key="2">
    <source>
        <dbReference type="EMBL" id="KAF3545368.1"/>
    </source>
</evidence>
<evidence type="ECO:0000313" key="3">
    <source>
        <dbReference type="Proteomes" id="UP000266723"/>
    </source>
</evidence>
<sequence length="274" mass="31265">MGVRNDMSARPGSHWIGRYVATWFALYRSLCSDRTKGLVGRYVATDSFVGRSLRSDRLVRGPVATWRPTEWLDRWHWKANSKIYLLSKDGLNEIMGRSSSIAKHLTRLCSSVPQKRVSVFVDRRDENLKVEGVHGQTQTRSERGEIGSEGLGSGMDWTYGEEQDVMGKVFIIVFGERETEKDLKNLDKDDFYRKDKIVSWSVPLMIKWKCCPELVQFHGFRLVVFMKLDTPAGSPKNCPEAREGSTRVEFSPDQYQGRFCPSGDQSSPVKSSRP</sequence>
<comment type="caution">
    <text evidence="2">The sequence shown here is derived from an EMBL/GenBank/DDBJ whole genome shotgun (WGS) entry which is preliminary data.</text>
</comment>